<dbReference type="SUPFAM" id="SSF56112">
    <property type="entry name" value="Protein kinase-like (PK-like)"/>
    <property type="match status" value="1"/>
</dbReference>
<evidence type="ECO:0000313" key="4">
    <source>
        <dbReference type="Proteomes" id="UP000671914"/>
    </source>
</evidence>
<name>A0A975FLS1_9MICO</name>
<proteinExistence type="predicted"/>
<evidence type="ECO:0000256" key="1">
    <source>
        <dbReference type="SAM" id="MobiDB-lite"/>
    </source>
</evidence>
<reference evidence="3" key="1">
    <citation type="submission" date="2021-03" db="EMBL/GenBank/DDBJ databases">
        <title>Agromyces archimandritus sp. nov., isolated from the cockroach Archimandrita tessellata.</title>
        <authorList>
            <person name="Guzman J."/>
            <person name="Ortuzar M."/>
            <person name="Poehlein A."/>
            <person name="Daniel R."/>
            <person name="Trujillo M."/>
            <person name="Vilcinskas A."/>
        </authorList>
    </citation>
    <scope>NUCLEOTIDE SEQUENCE</scope>
    <source>
        <strain evidence="3">G127AT</strain>
    </source>
</reference>
<evidence type="ECO:0000259" key="2">
    <source>
        <dbReference type="PROSITE" id="PS50011"/>
    </source>
</evidence>
<accession>A0A975FLS1</accession>
<dbReference type="KEGG" id="aarc:G127AT_00620"/>
<dbReference type="EMBL" id="CP071696">
    <property type="protein sequence ID" value="QTX04815.1"/>
    <property type="molecule type" value="Genomic_DNA"/>
</dbReference>
<dbReference type="GO" id="GO:0004672">
    <property type="term" value="F:protein kinase activity"/>
    <property type="evidence" value="ECO:0007669"/>
    <property type="project" value="InterPro"/>
</dbReference>
<dbReference type="InterPro" id="IPR011009">
    <property type="entry name" value="Kinase-like_dom_sf"/>
</dbReference>
<sequence length="504" mass="51729">MDRSTEPSPPLHETRLAGYRLLRRIASGDRADVYLAAGEREPEGEPGLVVVRVYEAGVSPASIGAEIEAMSEAGAATLPRLYDVAALADGRVCLAVERLGPVGLARILGERRLDAGEAVTILAPLIDGIARLARAGFAHPGLQAADVVFDERGMPRILGLGSLVRLPEHADPRRTELLRTGYERLLAVFRTVFAAVPGAEDPEPVRFLAARLEARPFTVPGTELERALFDWADPLPVAGASAPGRPRRTASALPGRMPVLPAEPSDAIAEPEPRPTHPLLALNFVPAGLADRVLRAVEEGGRSGIAARFRGFIAAKRRPLLFGGGLLAALIAAVLAFAPPPTDAGGARADERAGEVREAVTAEGAAAGGTAPGDVAAGDGSVRPAAAAGGTLAAAAVEDPAAATAVLLARRAECFEALQASCLAETDQPGSALEADDIAAIAAAQQGAERPVAGRDAVAGRVSGSMGDAVLVGLVSAEGEAQGNALVVRGADGQWRLREIFGAA</sequence>
<dbReference type="Proteomes" id="UP000671914">
    <property type="component" value="Chromosome"/>
</dbReference>
<keyword evidence="4" id="KW-1185">Reference proteome</keyword>
<organism evidence="3 4">
    <name type="scientific">Agromyces archimandritae</name>
    <dbReference type="NCBI Taxonomy" id="2781962"/>
    <lineage>
        <taxon>Bacteria</taxon>
        <taxon>Bacillati</taxon>
        <taxon>Actinomycetota</taxon>
        <taxon>Actinomycetes</taxon>
        <taxon>Micrococcales</taxon>
        <taxon>Microbacteriaceae</taxon>
        <taxon>Agromyces</taxon>
    </lineage>
</organism>
<dbReference type="RefSeq" id="WP_210898808.1">
    <property type="nucleotide sequence ID" value="NZ_CP071696.1"/>
</dbReference>
<dbReference type="GO" id="GO:0005524">
    <property type="term" value="F:ATP binding"/>
    <property type="evidence" value="ECO:0007669"/>
    <property type="project" value="InterPro"/>
</dbReference>
<dbReference type="PROSITE" id="PS50011">
    <property type="entry name" value="PROTEIN_KINASE_DOM"/>
    <property type="match status" value="1"/>
</dbReference>
<dbReference type="Gene3D" id="1.10.510.10">
    <property type="entry name" value="Transferase(Phosphotransferase) domain 1"/>
    <property type="match status" value="1"/>
</dbReference>
<gene>
    <name evidence="3" type="ORF">G127AT_00620</name>
</gene>
<feature type="region of interest" description="Disordered" evidence="1">
    <location>
        <begin position="240"/>
        <end position="259"/>
    </location>
</feature>
<dbReference type="AlphaFoldDB" id="A0A975FLS1"/>
<dbReference type="InterPro" id="IPR000719">
    <property type="entry name" value="Prot_kinase_dom"/>
</dbReference>
<feature type="domain" description="Protein kinase" evidence="2">
    <location>
        <begin position="19"/>
        <end position="321"/>
    </location>
</feature>
<protein>
    <recommendedName>
        <fullName evidence="2">Protein kinase domain-containing protein</fullName>
    </recommendedName>
</protein>
<evidence type="ECO:0000313" key="3">
    <source>
        <dbReference type="EMBL" id="QTX04815.1"/>
    </source>
</evidence>